<evidence type="ECO:0000313" key="4">
    <source>
        <dbReference type="Proteomes" id="UP000230750"/>
    </source>
</evidence>
<dbReference type="OrthoDB" id="266227at2759"/>
<dbReference type="InterPro" id="IPR050868">
    <property type="entry name" value="ELMO_domain-containing"/>
</dbReference>
<proteinExistence type="predicted"/>
<organism evidence="3 4">
    <name type="scientific">Stichopus japonicus</name>
    <name type="common">Sea cucumber</name>
    <dbReference type="NCBI Taxonomy" id="307972"/>
    <lineage>
        <taxon>Eukaryota</taxon>
        <taxon>Metazoa</taxon>
        <taxon>Echinodermata</taxon>
        <taxon>Eleutherozoa</taxon>
        <taxon>Echinozoa</taxon>
        <taxon>Holothuroidea</taxon>
        <taxon>Aspidochirotacea</taxon>
        <taxon>Aspidochirotida</taxon>
        <taxon>Stichopodidae</taxon>
        <taxon>Apostichopus</taxon>
    </lineage>
</organism>
<dbReference type="PANTHER" id="PTHR12771:SF2">
    <property type="entry name" value="ELMO DOMAIN-CONTAINING PROTEIN 3"/>
    <property type="match status" value="1"/>
</dbReference>
<gene>
    <name evidence="3" type="ORF">BSL78_03671</name>
</gene>
<dbReference type="Pfam" id="PF04727">
    <property type="entry name" value="ELMO_CED12"/>
    <property type="match status" value="1"/>
</dbReference>
<sequence>MDGGDTLNEEQTTREENEVDDDDFKDSIAESYEEESVKKESFTSVNYKVSTEKYEKIDLFKMSSVEQNSSQTHSESKVEFKKTKEETEESVLSDSTHVIVKNHSHKESSSYSKVSETVTVTSNDPPPSCEAIQEEGTTEVDKEGTVEDGNHLLDPHDKLSKAKAEWDAVETIQPGKHSQIIATPLISFNEALAHFQRVDMQIYLEKIKPTIPRSGFSALKHALFGPPKMNRALHEERNLVFAIAQCPLDDNEAIHKRVLQTVYRQLTGSNIDCPRFGDHWEQIGFQGTDPATDLRACGFLGLMTLLHFVMDSQRLHVVRDIYKLSLNETQWKKLKMFLI</sequence>
<name>A0A2G8LGJ4_STIJA</name>
<dbReference type="EMBL" id="MRZV01000084">
    <property type="protein sequence ID" value="PIK59369.1"/>
    <property type="molecule type" value="Genomic_DNA"/>
</dbReference>
<feature type="region of interest" description="Disordered" evidence="1">
    <location>
        <begin position="62"/>
        <end position="94"/>
    </location>
</feature>
<keyword evidence="4" id="KW-1185">Reference proteome</keyword>
<dbReference type="PROSITE" id="PS51335">
    <property type="entry name" value="ELMO"/>
    <property type="match status" value="1"/>
</dbReference>
<dbReference type="Proteomes" id="UP000230750">
    <property type="component" value="Unassembled WGS sequence"/>
</dbReference>
<feature type="compositionally biased region" description="Basic and acidic residues" evidence="1">
    <location>
        <begin position="74"/>
        <end position="85"/>
    </location>
</feature>
<dbReference type="InterPro" id="IPR006816">
    <property type="entry name" value="ELMO_dom"/>
</dbReference>
<evidence type="ECO:0000313" key="3">
    <source>
        <dbReference type="EMBL" id="PIK59369.1"/>
    </source>
</evidence>
<feature type="region of interest" description="Disordered" evidence="1">
    <location>
        <begin position="1"/>
        <end position="44"/>
    </location>
</feature>
<feature type="domain" description="ELMO" evidence="2">
    <location>
        <begin position="254"/>
        <end position="339"/>
    </location>
</feature>
<accession>A0A2G8LGJ4</accession>
<comment type="caution">
    <text evidence="3">The sequence shown here is derived from an EMBL/GenBank/DDBJ whole genome shotgun (WGS) entry which is preliminary data.</text>
</comment>
<feature type="compositionally biased region" description="Polar residues" evidence="1">
    <location>
        <begin position="64"/>
        <end position="73"/>
    </location>
</feature>
<reference evidence="3 4" key="1">
    <citation type="journal article" date="2017" name="PLoS Biol.">
        <title>The sea cucumber genome provides insights into morphological evolution and visceral regeneration.</title>
        <authorList>
            <person name="Zhang X."/>
            <person name="Sun L."/>
            <person name="Yuan J."/>
            <person name="Sun Y."/>
            <person name="Gao Y."/>
            <person name="Zhang L."/>
            <person name="Li S."/>
            <person name="Dai H."/>
            <person name="Hamel J.F."/>
            <person name="Liu C."/>
            <person name="Yu Y."/>
            <person name="Liu S."/>
            <person name="Lin W."/>
            <person name="Guo K."/>
            <person name="Jin S."/>
            <person name="Xu P."/>
            <person name="Storey K.B."/>
            <person name="Huan P."/>
            <person name="Zhang T."/>
            <person name="Zhou Y."/>
            <person name="Zhang J."/>
            <person name="Lin C."/>
            <person name="Li X."/>
            <person name="Xing L."/>
            <person name="Huo D."/>
            <person name="Sun M."/>
            <person name="Wang L."/>
            <person name="Mercier A."/>
            <person name="Li F."/>
            <person name="Yang H."/>
            <person name="Xiang J."/>
        </authorList>
    </citation>
    <scope>NUCLEOTIDE SEQUENCE [LARGE SCALE GENOMIC DNA]</scope>
    <source>
        <strain evidence="3">Shaxun</strain>
        <tissue evidence="3">Muscle</tissue>
    </source>
</reference>
<dbReference type="PANTHER" id="PTHR12771">
    <property type="entry name" value="ENGULFMENT AND CELL MOTILITY"/>
    <property type="match status" value="1"/>
</dbReference>
<dbReference type="AlphaFoldDB" id="A0A2G8LGJ4"/>
<protein>
    <submittedName>
        <fullName evidence="3">Putative ELMO domain-containing protein 3-like</fullName>
    </submittedName>
</protein>
<evidence type="ECO:0000259" key="2">
    <source>
        <dbReference type="PROSITE" id="PS51335"/>
    </source>
</evidence>
<dbReference type="STRING" id="307972.A0A2G8LGJ4"/>
<evidence type="ECO:0000256" key="1">
    <source>
        <dbReference type="SAM" id="MobiDB-lite"/>
    </source>
</evidence>